<dbReference type="EMBL" id="LOXM01000302">
    <property type="protein sequence ID" value="KVG51731.1"/>
    <property type="molecule type" value="Genomic_DNA"/>
</dbReference>
<evidence type="ECO:0008006" key="3">
    <source>
        <dbReference type="Google" id="ProtNLM"/>
    </source>
</evidence>
<comment type="caution">
    <text evidence="1">The sequence shown here is derived from an EMBL/GenBank/DDBJ whole genome shotgun (WGS) entry which is preliminary data.</text>
</comment>
<dbReference type="Proteomes" id="UP000064029">
    <property type="component" value="Unassembled WGS sequence"/>
</dbReference>
<gene>
    <name evidence="1" type="ORF">WJ33_11000</name>
</gene>
<dbReference type="RefSeq" id="WP_059761140.1">
    <property type="nucleotide sequence ID" value="NZ_LOXM01000302.1"/>
</dbReference>
<name>A0A103QLS4_9BURK</name>
<evidence type="ECO:0000313" key="2">
    <source>
        <dbReference type="Proteomes" id="UP000064029"/>
    </source>
</evidence>
<dbReference type="InterPro" id="IPR018894">
    <property type="entry name" value="DUF2471"/>
</dbReference>
<dbReference type="Pfam" id="PF10616">
    <property type="entry name" value="DUF2471"/>
    <property type="match status" value="1"/>
</dbReference>
<dbReference type="AlphaFoldDB" id="A0A103QLS4"/>
<evidence type="ECO:0000313" key="1">
    <source>
        <dbReference type="EMBL" id="KVG51731.1"/>
    </source>
</evidence>
<protein>
    <recommendedName>
        <fullName evidence="3">DUF2471 domain-containing protein</fullName>
    </recommendedName>
</protein>
<organism evidence="1 2">
    <name type="scientific">Burkholderia ubonensis</name>
    <dbReference type="NCBI Taxonomy" id="101571"/>
    <lineage>
        <taxon>Bacteria</taxon>
        <taxon>Pseudomonadati</taxon>
        <taxon>Pseudomonadota</taxon>
        <taxon>Betaproteobacteria</taxon>
        <taxon>Burkholderiales</taxon>
        <taxon>Burkholderiaceae</taxon>
        <taxon>Burkholderia</taxon>
        <taxon>Burkholderia cepacia complex</taxon>
    </lineage>
</organism>
<sequence>MFKPQAHDSFASALERDELEHAKQRALLDLRRIVRDVADRYLKPLPTVHARCAMSWRALGEIEEQAFSDLGFQSRHDPSVIDAFMRLKDGQIAGPNIDEPVDWQLSGPYLPAVYSIVRAITSA</sequence>
<accession>A0A103QLS4</accession>
<dbReference type="OrthoDB" id="9032831at2"/>
<reference evidence="1 2" key="1">
    <citation type="submission" date="2015-11" db="EMBL/GenBank/DDBJ databases">
        <title>Expanding the genomic diversity of Burkholderia species for the development of highly accurate diagnostics.</title>
        <authorList>
            <person name="Sahl J."/>
            <person name="Keim P."/>
            <person name="Wagner D."/>
        </authorList>
    </citation>
    <scope>NUCLEOTIDE SEQUENCE [LARGE SCALE GENOMIC DNA]</scope>
    <source>
        <strain evidence="1 2">MSMB2036</strain>
    </source>
</reference>
<proteinExistence type="predicted"/>